<evidence type="ECO:0000313" key="2">
    <source>
        <dbReference type="Proteomes" id="UP000595437"/>
    </source>
</evidence>
<keyword evidence="2" id="KW-1185">Reference proteome</keyword>
<dbReference type="AlphaFoldDB" id="A0A7T8JU29"/>
<feature type="non-terminal residue" evidence="1">
    <location>
        <position position="1"/>
    </location>
</feature>
<organism evidence="1 2">
    <name type="scientific">Caligus rogercresseyi</name>
    <name type="common">Sea louse</name>
    <dbReference type="NCBI Taxonomy" id="217165"/>
    <lineage>
        <taxon>Eukaryota</taxon>
        <taxon>Metazoa</taxon>
        <taxon>Ecdysozoa</taxon>
        <taxon>Arthropoda</taxon>
        <taxon>Crustacea</taxon>
        <taxon>Multicrustacea</taxon>
        <taxon>Hexanauplia</taxon>
        <taxon>Copepoda</taxon>
        <taxon>Siphonostomatoida</taxon>
        <taxon>Caligidae</taxon>
        <taxon>Caligus</taxon>
    </lineage>
</organism>
<dbReference type="Proteomes" id="UP000595437">
    <property type="component" value="Chromosome 18"/>
</dbReference>
<sequence>VHDVYTPSPAHAELNLYKPPPPTTHLSVFHQHSYTVHISQNEYQVLQNHLVKSSNKILSLVRKKRPYATLSAPFPFQEEIEENTINEALESERGLDAMIISLEPHHLPS</sequence>
<accession>A0A7T8JU29</accession>
<dbReference type="EMBL" id="CP045907">
    <property type="protein sequence ID" value="QQP35078.1"/>
    <property type="molecule type" value="Genomic_DNA"/>
</dbReference>
<reference evidence="2" key="1">
    <citation type="submission" date="2021-01" db="EMBL/GenBank/DDBJ databases">
        <title>Caligus Genome Assembly.</title>
        <authorList>
            <person name="Gallardo-Escarate C."/>
        </authorList>
    </citation>
    <scope>NUCLEOTIDE SEQUENCE [LARGE SCALE GENOMIC DNA]</scope>
</reference>
<protein>
    <submittedName>
        <fullName evidence="1">Uncharacterized protein</fullName>
    </submittedName>
</protein>
<gene>
    <name evidence="1" type="ORF">FKW44_023198</name>
</gene>
<proteinExistence type="predicted"/>
<name>A0A7T8JU29_CALRO</name>
<evidence type="ECO:0000313" key="1">
    <source>
        <dbReference type="EMBL" id="QQP35078.1"/>
    </source>
</evidence>